<dbReference type="InterPro" id="IPR051015">
    <property type="entry name" value="EvgA-like"/>
</dbReference>
<dbReference type="CDD" id="cd17535">
    <property type="entry name" value="REC_NarL-like"/>
    <property type="match status" value="1"/>
</dbReference>
<dbReference type="SUPFAM" id="SSF46894">
    <property type="entry name" value="C-terminal effector domain of the bipartite response regulators"/>
    <property type="match status" value="1"/>
</dbReference>
<feature type="domain" description="Response regulatory" evidence="5">
    <location>
        <begin position="23"/>
        <end position="140"/>
    </location>
</feature>
<dbReference type="PRINTS" id="PR00038">
    <property type="entry name" value="HTHLUXR"/>
</dbReference>
<dbReference type="CDD" id="cd06170">
    <property type="entry name" value="LuxR_C_like"/>
    <property type="match status" value="1"/>
</dbReference>
<dbReference type="PROSITE" id="PS50110">
    <property type="entry name" value="RESPONSE_REGULATORY"/>
    <property type="match status" value="1"/>
</dbReference>
<accession>A0A2S5TCA2</accession>
<dbReference type="InterPro" id="IPR011006">
    <property type="entry name" value="CheY-like_superfamily"/>
</dbReference>
<proteinExistence type="predicted"/>
<comment type="caution">
    <text evidence="6">The sequence shown here is derived from an EMBL/GenBank/DDBJ whole genome shotgun (WGS) entry which is preliminary data.</text>
</comment>
<dbReference type="Gene3D" id="1.10.10.10">
    <property type="entry name" value="Winged helix-like DNA-binding domain superfamily/Winged helix DNA-binding domain"/>
    <property type="match status" value="1"/>
</dbReference>
<dbReference type="PROSITE" id="PS50043">
    <property type="entry name" value="HTH_LUXR_2"/>
    <property type="match status" value="1"/>
</dbReference>
<evidence type="ECO:0000313" key="6">
    <source>
        <dbReference type="EMBL" id="PPE72576.1"/>
    </source>
</evidence>
<dbReference type="SMART" id="SM00421">
    <property type="entry name" value="HTH_LUXR"/>
    <property type="match status" value="1"/>
</dbReference>
<organism evidence="6 7">
    <name type="scientific">Solimonas fluminis</name>
    <dbReference type="NCBI Taxonomy" id="2086571"/>
    <lineage>
        <taxon>Bacteria</taxon>
        <taxon>Pseudomonadati</taxon>
        <taxon>Pseudomonadota</taxon>
        <taxon>Gammaproteobacteria</taxon>
        <taxon>Nevskiales</taxon>
        <taxon>Nevskiaceae</taxon>
        <taxon>Solimonas</taxon>
    </lineage>
</organism>
<dbReference type="PANTHER" id="PTHR45566">
    <property type="entry name" value="HTH-TYPE TRANSCRIPTIONAL REGULATOR YHJB-RELATED"/>
    <property type="match status" value="1"/>
</dbReference>
<dbReference type="Proteomes" id="UP000238220">
    <property type="component" value="Unassembled WGS sequence"/>
</dbReference>
<dbReference type="Pfam" id="PF00072">
    <property type="entry name" value="Response_reg"/>
    <property type="match status" value="1"/>
</dbReference>
<evidence type="ECO:0000313" key="7">
    <source>
        <dbReference type="Proteomes" id="UP000238220"/>
    </source>
</evidence>
<dbReference type="EMBL" id="PSNW01000011">
    <property type="protein sequence ID" value="PPE72576.1"/>
    <property type="molecule type" value="Genomic_DNA"/>
</dbReference>
<evidence type="ECO:0000259" key="5">
    <source>
        <dbReference type="PROSITE" id="PS50110"/>
    </source>
</evidence>
<dbReference type="InterPro" id="IPR001789">
    <property type="entry name" value="Sig_transdc_resp-reg_receiver"/>
</dbReference>
<dbReference type="InterPro" id="IPR016032">
    <property type="entry name" value="Sig_transdc_resp-reg_C-effctor"/>
</dbReference>
<dbReference type="SUPFAM" id="SSF52172">
    <property type="entry name" value="CheY-like"/>
    <property type="match status" value="1"/>
</dbReference>
<dbReference type="PANTHER" id="PTHR45566:SF1">
    <property type="entry name" value="HTH-TYPE TRANSCRIPTIONAL REGULATOR YHJB-RELATED"/>
    <property type="match status" value="1"/>
</dbReference>
<sequence>MPFHARHPGNAFGESVGTTATATVIIADDHPLLRVALRLNIERIEPSAQVIEVDSLAALKSSLPKHPDTRLVLLDLMMPDVEGLSALQYLRHEWPELRVAVVSGMEERSWVRSAEALGAVAFIPKATPVEQTQQILAKVMSGGGWWPPPDTLPPPPPDSIDARIDRLSPQELRILLYIKDGRLNKQIADELAIRESTVKTHITALLRKLDLRSRTQAAVLAQRLLAGN</sequence>
<dbReference type="GO" id="GO:0003677">
    <property type="term" value="F:DNA binding"/>
    <property type="evidence" value="ECO:0007669"/>
    <property type="project" value="UniProtKB-KW"/>
</dbReference>
<reference evidence="6 7" key="1">
    <citation type="submission" date="2018-02" db="EMBL/GenBank/DDBJ databases">
        <title>Genome sequencing of Solimonas sp. HR-BB.</title>
        <authorList>
            <person name="Lee Y."/>
            <person name="Jeon C.O."/>
        </authorList>
    </citation>
    <scope>NUCLEOTIDE SEQUENCE [LARGE SCALE GENOMIC DNA]</scope>
    <source>
        <strain evidence="6 7">HR-BB</strain>
    </source>
</reference>
<dbReference type="Pfam" id="PF00196">
    <property type="entry name" value="GerE"/>
    <property type="match status" value="1"/>
</dbReference>
<keyword evidence="7" id="KW-1185">Reference proteome</keyword>
<dbReference type="GO" id="GO:0006355">
    <property type="term" value="P:regulation of DNA-templated transcription"/>
    <property type="evidence" value="ECO:0007669"/>
    <property type="project" value="InterPro"/>
</dbReference>
<dbReference type="SMART" id="SM00448">
    <property type="entry name" value="REC"/>
    <property type="match status" value="1"/>
</dbReference>
<evidence type="ECO:0000256" key="2">
    <source>
        <dbReference type="ARBA" id="ARBA00023125"/>
    </source>
</evidence>
<dbReference type="InterPro" id="IPR036388">
    <property type="entry name" value="WH-like_DNA-bd_sf"/>
</dbReference>
<evidence type="ECO:0000259" key="4">
    <source>
        <dbReference type="PROSITE" id="PS50043"/>
    </source>
</evidence>
<dbReference type="InterPro" id="IPR058245">
    <property type="entry name" value="NreC/VraR/RcsB-like_REC"/>
</dbReference>
<feature type="modified residue" description="4-aspartylphosphate" evidence="3">
    <location>
        <position position="75"/>
    </location>
</feature>
<feature type="domain" description="HTH luxR-type" evidence="4">
    <location>
        <begin position="160"/>
        <end position="225"/>
    </location>
</feature>
<dbReference type="AlphaFoldDB" id="A0A2S5TCA2"/>
<dbReference type="GO" id="GO:0000160">
    <property type="term" value="P:phosphorelay signal transduction system"/>
    <property type="evidence" value="ECO:0007669"/>
    <property type="project" value="InterPro"/>
</dbReference>
<dbReference type="Gene3D" id="3.40.50.2300">
    <property type="match status" value="1"/>
</dbReference>
<keyword evidence="1 3" id="KW-0597">Phosphoprotein</keyword>
<name>A0A2S5TCA2_9GAMM</name>
<protein>
    <submittedName>
        <fullName evidence="6">DNA-binding response regulator</fullName>
    </submittedName>
</protein>
<dbReference type="OrthoDB" id="9814495at2"/>
<dbReference type="InterPro" id="IPR000792">
    <property type="entry name" value="Tscrpt_reg_LuxR_C"/>
</dbReference>
<evidence type="ECO:0000256" key="3">
    <source>
        <dbReference type="PROSITE-ProRule" id="PRU00169"/>
    </source>
</evidence>
<dbReference type="PROSITE" id="PS00622">
    <property type="entry name" value="HTH_LUXR_1"/>
    <property type="match status" value="1"/>
</dbReference>
<gene>
    <name evidence="6" type="ORF">C3942_17510</name>
</gene>
<keyword evidence="2 6" id="KW-0238">DNA-binding</keyword>
<evidence type="ECO:0000256" key="1">
    <source>
        <dbReference type="ARBA" id="ARBA00022553"/>
    </source>
</evidence>